<keyword evidence="1" id="KW-0472">Membrane</keyword>
<evidence type="ECO:0008006" key="4">
    <source>
        <dbReference type="Google" id="ProtNLM"/>
    </source>
</evidence>
<comment type="caution">
    <text evidence="2">The sequence shown here is derived from an EMBL/GenBank/DDBJ whole genome shotgun (WGS) entry which is preliminary data.</text>
</comment>
<evidence type="ECO:0000256" key="1">
    <source>
        <dbReference type="SAM" id="Phobius"/>
    </source>
</evidence>
<keyword evidence="1" id="KW-1133">Transmembrane helix</keyword>
<protein>
    <recommendedName>
        <fullName evidence="4">CSD domain-containing protein</fullName>
    </recommendedName>
</protein>
<organism evidence="2 3">
    <name type="scientific">Bionectria ochroleuca</name>
    <name type="common">Gliocladium roseum</name>
    <dbReference type="NCBI Taxonomy" id="29856"/>
    <lineage>
        <taxon>Eukaryota</taxon>
        <taxon>Fungi</taxon>
        <taxon>Dikarya</taxon>
        <taxon>Ascomycota</taxon>
        <taxon>Pezizomycotina</taxon>
        <taxon>Sordariomycetes</taxon>
        <taxon>Hypocreomycetidae</taxon>
        <taxon>Hypocreales</taxon>
        <taxon>Bionectriaceae</taxon>
        <taxon>Clonostachys</taxon>
    </lineage>
</organism>
<gene>
    <name evidence="2" type="ORF">CLO192961_LOCUS262219</name>
</gene>
<accession>A0ABY6UG69</accession>
<feature type="transmembrane region" description="Helical" evidence="1">
    <location>
        <begin position="39"/>
        <end position="57"/>
    </location>
</feature>
<dbReference type="EMBL" id="CABFNS010000806">
    <property type="protein sequence ID" value="VUC29629.1"/>
    <property type="molecule type" value="Genomic_DNA"/>
</dbReference>
<proteinExistence type="predicted"/>
<name>A0ABY6UG69_BIOOC</name>
<dbReference type="Proteomes" id="UP000766486">
    <property type="component" value="Unassembled WGS sequence"/>
</dbReference>
<keyword evidence="1" id="KW-0812">Transmembrane</keyword>
<evidence type="ECO:0000313" key="3">
    <source>
        <dbReference type="Proteomes" id="UP000766486"/>
    </source>
</evidence>
<evidence type="ECO:0000313" key="2">
    <source>
        <dbReference type="EMBL" id="VUC29629.1"/>
    </source>
</evidence>
<keyword evidence="3" id="KW-1185">Reference proteome</keyword>
<reference evidence="2 3" key="1">
    <citation type="submission" date="2019-06" db="EMBL/GenBank/DDBJ databases">
        <authorList>
            <person name="Broberg M."/>
        </authorList>
    </citation>
    <scope>NUCLEOTIDE SEQUENCE [LARGE SCALE GENOMIC DNA]</scope>
</reference>
<sequence>MVFRIPRCTSIPKVITECALKKRGYGSQRRHRMGTRESFVAIVAIIATNLLMTWGWIRQKLLLILGSLLSSNKNRTTKTSPWAYLESGSIMLGDTNDSSWSGQKNRLTVYSGTKEIFVHMAEVNSEENILPDDKRGGITKRVELTVSIVEVPAPTSLDVSR</sequence>